<name>A0ABV7ABJ8_9RHOB</name>
<dbReference type="InterPro" id="IPR050833">
    <property type="entry name" value="Poly_Biosynth_Transport"/>
</dbReference>
<feature type="transmembrane region" description="Helical" evidence="7">
    <location>
        <begin position="122"/>
        <end position="141"/>
    </location>
</feature>
<dbReference type="RefSeq" id="WP_377831109.1">
    <property type="nucleotide sequence ID" value="NZ_JBHRSK010000002.1"/>
</dbReference>
<feature type="transmembrane region" description="Helical" evidence="7">
    <location>
        <begin position="393"/>
        <end position="411"/>
    </location>
</feature>
<feature type="transmembrane region" description="Helical" evidence="7">
    <location>
        <begin position="161"/>
        <end position="182"/>
    </location>
</feature>
<evidence type="ECO:0000313" key="8">
    <source>
        <dbReference type="EMBL" id="MFC2966689.1"/>
    </source>
</evidence>
<evidence type="ECO:0000313" key="9">
    <source>
        <dbReference type="Proteomes" id="UP001595443"/>
    </source>
</evidence>
<keyword evidence="9" id="KW-1185">Reference proteome</keyword>
<evidence type="ECO:0000256" key="7">
    <source>
        <dbReference type="SAM" id="Phobius"/>
    </source>
</evidence>
<evidence type="ECO:0000256" key="5">
    <source>
        <dbReference type="ARBA" id="ARBA00022989"/>
    </source>
</evidence>
<dbReference type="Pfam" id="PF13440">
    <property type="entry name" value="Polysacc_synt_3"/>
    <property type="match status" value="1"/>
</dbReference>
<dbReference type="PANTHER" id="PTHR30250">
    <property type="entry name" value="PST FAMILY PREDICTED COLANIC ACID TRANSPORTER"/>
    <property type="match status" value="1"/>
</dbReference>
<comment type="caution">
    <text evidence="8">The sequence shown here is derived from an EMBL/GenBank/DDBJ whole genome shotgun (WGS) entry which is preliminary data.</text>
</comment>
<feature type="transmembrane region" description="Helical" evidence="7">
    <location>
        <begin position="423"/>
        <end position="443"/>
    </location>
</feature>
<comment type="similarity">
    <text evidence="2">Belongs to the polysaccharide synthase family.</text>
</comment>
<dbReference type="PANTHER" id="PTHR30250:SF10">
    <property type="entry name" value="LIPOPOLYSACCHARIDE BIOSYNTHESIS PROTEIN WZXC"/>
    <property type="match status" value="1"/>
</dbReference>
<feature type="transmembrane region" description="Helical" evidence="7">
    <location>
        <begin position="455"/>
        <end position="476"/>
    </location>
</feature>
<keyword evidence="4 7" id="KW-0812">Transmembrane</keyword>
<evidence type="ECO:0000256" key="3">
    <source>
        <dbReference type="ARBA" id="ARBA00022475"/>
    </source>
</evidence>
<evidence type="ECO:0000256" key="2">
    <source>
        <dbReference type="ARBA" id="ARBA00007430"/>
    </source>
</evidence>
<feature type="transmembrane region" description="Helical" evidence="7">
    <location>
        <begin position="88"/>
        <end position="110"/>
    </location>
</feature>
<accession>A0ABV7ABJ8</accession>
<feature type="transmembrane region" description="Helical" evidence="7">
    <location>
        <begin position="330"/>
        <end position="346"/>
    </location>
</feature>
<feature type="transmembrane region" description="Helical" evidence="7">
    <location>
        <begin position="366"/>
        <end position="387"/>
    </location>
</feature>
<evidence type="ECO:0000256" key="4">
    <source>
        <dbReference type="ARBA" id="ARBA00022692"/>
    </source>
</evidence>
<feature type="transmembrane region" description="Helical" evidence="7">
    <location>
        <begin position="233"/>
        <end position="252"/>
    </location>
</feature>
<evidence type="ECO:0000256" key="1">
    <source>
        <dbReference type="ARBA" id="ARBA00004651"/>
    </source>
</evidence>
<sequence>MSNKTSSPAPRRKSGTVGDGIWTMMERVISQGTQLAIFVAAARLLSPAEFGVFALVSTCAILLLRVAEVSWAPYIMSWSGDDTVPRQVVMIALYAGVAMGAVGGLAGALLPALGFGAQTGHLVMLFALWVLLATVSSAQKGMMIWQDRLRASAAAEITGDVVGMAVALAFLFSGWGVFALAFGRLAFQSTHLVLSFAFTRRAPLPGMEATALRDLIAYSRQNFTSRIIANLRLYVATFVIGGFLGPAAVGYYRAAARLVGAVAEVIGQPAHVLAWSLFRQVRDAHEGSTTGFQTQAKLYFTALFALGVPVFVWLGVMGEDLIRGLLGEKWLPALPVVAVLALSRALQLPGPAVEPIMSLAGQVRRLPLFTLFGLVLSVAATTAGATFGLLAVAWSQVVVSAVMAVASARLLQRHAGLSWPGILYSMRRIVVPLLLGAAVILLLREFPAFEQLPALVRAFGAVVPALAIYLVALAVAEPRLRALARSRLRRRQGGARS</sequence>
<feature type="transmembrane region" description="Helical" evidence="7">
    <location>
        <begin position="52"/>
        <end position="76"/>
    </location>
</feature>
<comment type="subcellular location">
    <subcellularLocation>
        <location evidence="1">Cell membrane</location>
        <topology evidence="1">Multi-pass membrane protein</topology>
    </subcellularLocation>
</comment>
<dbReference type="EMBL" id="JBHRSK010000002">
    <property type="protein sequence ID" value="MFC2966689.1"/>
    <property type="molecule type" value="Genomic_DNA"/>
</dbReference>
<dbReference type="Proteomes" id="UP001595443">
    <property type="component" value="Unassembled WGS sequence"/>
</dbReference>
<feature type="transmembrane region" description="Helical" evidence="7">
    <location>
        <begin position="298"/>
        <end position="318"/>
    </location>
</feature>
<reference evidence="9" key="1">
    <citation type="journal article" date="2019" name="Int. J. Syst. Evol. Microbiol.">
        <title>The Global Catalogue of Microorganisms (GCM) 10K type strain sequencing project: providing services to taxonomists for standard genome sequencing and annotation.</title>
        <authorList>
            <consortium name="The Broad Institute Genomics Platform"/>
            <consortium name="The Broad Institute Genome Sequencing Center for Infectious Disease"/>
            <person name="Wu L."/>
            <person name="Ma J."/>
        </authorList>
    </citation>
    <scope>NUCLEOTIDE SEQUENCE [LARGE SCALE GENOMIC DNA]</scope>
    <source>
        <strain evidence="9">KCTC 62192</strain>
    </source>
</reference>
<keyword evidence="5 7" id="KW-1133">Transmembrane helix</keyword>
<evidence type="ECO:0000256" key="6">
    <source>
        <dbReference type="ARBA" id="ARBA00023136"/>
    </source>
</evidence>
<gene>
    <name evidence="8" type="ORF">ACFOES_01150</name>
</gene>
<organism evidence="8 9">
    <name type="scientific">Acidimangrovimonas pyrenivorans</name>
    <dbReference type="NCBI Taxonomy" id="2030798"/>
    <lineage>
        <taxon>Bacteria</taxon>
        <taxon>Pseudomonadati</taxon>
        <taxon>Pseudomonadota</taxon>
        <taxon>Alphaproteobacteria</taxon>
        <taxon>Rhodobacterales</taxon>
        <taxon>Paracoccaceae</taxon>
        <taxon>Acidimangrovimonas</taxon>
    </lineage>
</organism>
<keyword evidence="6 7" id="KW-0472">Membrane</keyword>
<keyword evidence="3" id="KW-1003">Cell membrane</keyword>
<proteinExistence type="inferred from homology"/>
<protein>
    <submittedName>
        <fullName evidence="8">Oligosaccharide flippase family protein</fullName>
    </submittedName>
</protein>